<protein>
    <submittedName>
        <fullName evidence="2">Predicted protein</fullName>
    </submittedName>
</protein>
<accession>B0D679</accession>
<evidence type="ECO:0000313" key="3">
    <source>
        <dbReference type="Proteomes" id="UP000001194"/>
    </source>
</evidence>
<gene>
    <name evidence="2" type="ORF">LACBIDRAFT_318208</name>
</gene>
<dbReference type="OrthoDB" id="3211402at2759"/>
<keyword evidence="3" id="KW-1185">Reference proteome</keyword>
<dbReference type="HOGENOM" id="CLU_071881_0_0_1"/>
<evidence type="ECO:0000256" key="1">
    <source>
        <dbReference type="SAM" id="MobiDB-lite"/>
    </source>
</evidence>
<name>B0D679_LACBS</name>
<dbReference type="EMBL" id="DS547098">
    <property type="protein sequence ID" value="EDR10153.1"/>
    <property type="molecule type" value="Genomic_DNA"/>
</dbReference>
<dbReference type="GeneID" id="6074785"/>
<dbReference type="KEGG" id="lbc:LACBIDRAFT_318208"/>
<reference evidence="2 3" key="1">
    <citation type="journal article" date="2008" name="Nature">
        <title>The genome of Laccaria bicolor provides insights into mycorrhizal symbiosis.</title>
        <authorList>
            <person name="Martin F."/>
            <person name="Aerts A."/>
            <person name="Ahren D."/>
            <person name="Brun A."/>
            <person name="Danchin E.G.J."/>
            <person name="Duchaussoy F."/>
            <person name="Gibon J."/>
            <person name="Kohler A."/>
            <person name="Lindquist E."/>
            <person name="Pereda V."/>
            <person name="Salamov A."/>
            <person name="Shapiro H.J."/>
            <person name="Wuyts J."/>
            <person name="Blaudez D."/>
            <person name="Buee M."/>
            <person name="Brokstein P."/>
            <person name="Canbaeck B."/>
            <person name="Cohen D."/>
            <person name="Courty P.E."/>
            <person name="Coutinho P.M."/>
            <person name="Delaruelle C."/>
            <person name="Detter J.C."/>
            <person name="Deveau A."/>
            <person name="DiFazio S."/>
            <person name="Duplessis S."/>
            <person name="Fraissinet-Tachet L."/>
            <person name="Lucic E."/>
            <person name="Frey-Klett P."/>
            <person name="Fourrey C."/>
            <person name="Feussner I."/>
            <person name="Gay G."/>
            <person name="Grimwood J."/>
            <person name="Hoegger P.J."/>
            <person name="Jain P."/>
            <person name="Kilaru S."/>
            <person name="Labbe J."/>
            <person name="Lin Y.C."/>
            <person name="Legue V."/>
            <person name="Le Tacon F."/>
            <person name="Marmeisse R."/>
            <person name="Melayah D."/>
            <person name="Montanini B."/>
            <person name="Muratet M."/>
            <person name="Nehls U."/>
            <person name="Niculita-Hirzel H."/>
            <person name="Oudot-Le Secq M.P."/>
            <person name="Peter M."/>
            <person name="Quesneville H."/>
            <person name="Rajashekar B."/>
            <person name="Reich M."/>
            <person name="Rouhier N."/>
            <person name="Schmutz J."/>
            <person name="Yin T."/>
            <person name="Chalot M."/>
            <person name="Henrissat B."/>
            <person name="Kuees U."/>
            <person name="Lucas S."/>
            <person name="Van de Peer Y."/>
            <person name="Podila G.K."/>
            <person name="Polle A."/>
            <person name="Pukkila P.J."/>
            <person name="Richardson P.M."/>
            <person name="Rouze P."/>
            <person name="Sanders I.R."/>
            <person name="Stajich J.E."/>
            <person name="Tunlid A."/>
            <person name="Tuskan G."/>
            <person name="Grigoriev I.V."/>
        </authorList>
    </citation>
    <scope>NUCLEOTIDE SEQUENCE [LARGE SCALE GENOMIC DNA]</scope>
    <source>
        <strain evidence="3">S238N-H82 / ATCC MYA-4686</strain>
    </source>
</reference>
<feature type="compositionally biased region" description="Polar residues" evidence="1">
    <location>
        <begin position="229"/>
        <end position="238"/>
    </location>
</feature>
<dbReference type="RefSeq" id="XP_001879538.1">
    <property type="nucleotide sequence ID" value="XM_001879503.1"/>
</dbReference>
<proteinExistence type="predicted"/>
<dbReference type="InParanoid" id="B0D679"/>
<evidence type="ECO:0000313" key="2">
    <source>
        <dbReference type="EMBL" id="EDR10153.1"/>
    </source>
</evidence>
<sequence length="362" mass="40373">MAKGTKPKILDIPWAENDDRLVWEFITECEKDVNYKVLFGKKEIRENTSGDSKITMFKRIAKVIMPDLFAVDGTTIDQNIPKARCSTSTGGGLEDENCENSQEEHMKYYIPGEGPNDTTPVDALNLWQQIEKDFKFFPRLHKIFATCPNVTPIVVTTVLGPQGRKTVWFQPPNDTADSTAGSAVDLAPLSTPACRPTHTFGTDVTQAIVNANGTPVPVELPQKADTRPPVSTDTQPPISTDARPPVSAGKRAPKSSAISQEAINKARLNIEKVPQKHTLLDTLLDMQEKNNKMWSDEAKEKLLIQKRAHLLDEFKLGIYDRETYLEKKAELEGGSPPAKCQNMRQFSPDWDDANFYTADQSL</sequence>
<organism evidence="3">
    <name type="scientific">Laccaria bicolor (strain S238N-H82 / ATCC MYA-4686)</name>
    <name type="common">Bicoloured deceiver</name>
    <name type="synonym">Laccaria laccata var. bicolor</name>
    <dbReference type="NCBI Taxonomy" id="486041"/>
    <lineage>
        <taxon>Eukaryota</taxon>
        <taxon>Fungi</taxon>
        <taxon>Dikarya</taxon>
        <taxon>Basidiomycota</taxon>
        <taxon>Agaricomycotina</taxon>
        <taxon>Agaricomycetes</taxon>
        <taxon>Agaricomycetidae</taxon>
        <taxon>Agaricales</taxon>
        <taxon>Agaricineae</taxon>
        <taxon>Hydnangiaceae</taxon>
        <taxon>Laccaria</taxon>
    </lineage>
</organism>
<dbReference type="Proteomes" id="UP000001194">
    <property type="component" value="Unassembled WGS sequence"/>
</dbReference>
<dbReference type="AlphaFoldDB" id="B0D679"/>
<feature type="region of interest" description="Disordered" evidence="1">
    <location>
        <begin position="215"/>
        <end position="257"/>
    </location>
</feature>